<dbReference type="EMBL" id="OBQI01000007">
    <property type="protein sequence ID" value="SOC52915.1"/>
    <property type="molecule type" value="Genomic_DNA"/>
</dbReference>
<name>A0A285VFN7_9ACTN</name>
<dbReference type="AlphaFoldDB" id="A0A285VFN7"/>
<gene>
    <name evidence="1" type="ORF">SAMN05660748_4239</name>
</gene>
<protein>
    <submittedName>
        <fullName evidence="1">Uncharacterized protein</fullName>
    </submittedName>
</protein>
<organism evidence="1 2">
    <name type="scientific">Blastococcus aggregatus</name>
    <dbReference type="NCBI Taxonomy" id="38502"/>
    <lineage>
        <taxon>Bacteria</taxon>
        <taxon>Bacillati</taxon>
        <taxon>Actinomycetota</taxon>
        <taxon>Actinomycetes</taxon>
        <taxon>Geodermatophilales</taxon>
        <taxon>Geodermatophilaceae</taxon>
        <taxon>Blastococcus</taxon>
    </lineage>
</organism>
<evidence type="ECO:0000313" key="1">
    <source>
        <dbReference type="EMBL" id="SOC52915.1"/>
    </source>
</evidence>
<reference evidence="2" key="1">
    <citation type="submission" date="2017-08" db="EMBL/GenBank/DDBJ databases">
        <authorList>
            <person name="Varghese N."/>
            <person name="Submissions S."/>
        </authorList>
    </citation>
    <scope>NUCLEOTIDE SEQUENCE [LARGE SCALE GENOMIC DNA]</scope>
    <source>
        <strain evidence="2">DSM 4725</strain>
    </source>
</reference>
<accession>A0A285VFN7</accession>
<dbReference type="Proteomes" id="UP000219435">
    <property type="component" value="Unassembled WGS sequence"/>
</dbReference>
<sequence length="404" mass="44960">MLTTTIASTGIRLTKTWQVALLSRSDSLGGAALVRRRQRSGDFDLLVEVLHPRRITPPVPWTEVLEGLPEGRRSTVTSALAWDSLLPPGAADVVVARLDELRAGVAEAVQSLRDRLQAVPGQISAAVRNRREQRDAVALGFELAGVDSRARVPDVESAIDVPFLRGLTTSTTQEAALIRHDAQRFGLWVDTEVGIHDVWRYTDPDVPQRRLTVLYADKTELELLTGTDLIYYREETKAFVLVQYKRMTAEANGSRVSYRPDAQLTEELKRMASLGLVDSTPVQVEDMRLSAAPFYVKLVNPDIRRPDGNRLAKGMYFPVDLFELVRRDRRVEGSRGGVAIGWHNAMRYLTNGQFVDLVGGSWIGTRGDTSTVVSSLIRNTLENNRGIVVVIDESEHSQIPSRRP</sequence>
<evidence type="ECO:0000313" key="2">
    <source>
        <dbReference type="Proteomes" id="UP000219435"/>
    </source>
</evidence>
<keyword evidence="2" id="KW-1185">Reference proteome</keyword>
<proteinExistence type="predicted"/>